<feature type="region of interest" description="Disordered" evidence="1">
    <location>
        <begin position="68"/>
        <end position="87"/>
    </location>
</feature>
<evidence type="ECO:0000256" key="1">
    <source>
        <dbReference type="SAM" id="MobiDB-lite"/>
    </source>
</evidence>
<dbReference type="AlphaFoldDB" id="A0AAW0JRX3"/>
<name>A0AAW0JRX3_QUESU</name>
<evidence type="ECO:0000313" key="3">
    <source>
        <dbReference type="Proteomes" id="UP000237347"/>
    </source>
</evidence>
<proteinExistence type="predicted"/>
<accession>A0AAW0JRX3</accession>
<dbReference type="EMBL" id="PKMF04000482">
    <property type="protein sequence ID" value="KAK7829477.1"/>
    <property type="molecule type" value="Genomic_DNA"/>
</dbReference>
<dbReference type="Proteomes" id="UP000237347">
    <property type="component" value="Unassembled WGS sequence"/>
</dbReference>
<sequence>MKVSELIDPATHKWDQNLLHGLFIPHEAELIASIPLCLNKVEDVVVWPFTPSRCYTVKSGSKFLAEEHLRSQQPSSTPNEKGLWKMI</sequence>
<evidence type="ECO:0000313" key="2">
    <source>
        <dbReference type="EMBL" id="KAK7829477.1"/>
    </source>
</evidence>
<organism evidence="2 3">
    <name type="scientific">Quercus suber</name>
    <name type="common">Cork oak</name>
    <dbReference type="NCBI Taxonomy" id="58331"/>
    <lineage>
        <taxon>Eukaryota</taxon>
        <taxon>Viridiplantae</taxon>
        <taxon>Streptophyta</taxon>
        <taxon>Embryophyta</taxon>
        <taxon>Tracheophyta</taxon>
        <taxon>Spermatophyta</taxon>
        <taxon>Magnoliopsida</taxon>
        <taxon>eudicotyledons</taxon>
        <taxon>Gunneridae</taxon>
        <taxon>Pentapetalae</taxon>
        <taxon>rosids</taxon>
        <taxon>fabids</taxon>
        <taxon>Fagales</taxon>
        <taxon>Fagaceae</taxon>
        <taxon>Quercus</taxon>
    </lineage>
</organism>
<comment type="caution">
    <text evidence="2">The sequence shown here is derived from an EMBL/GenBank/DDBJ whole genome shotgun (WGS) entry which is preliminary data.</text>
</comment>
<gene>
    <name evidence="2" type="ORF">CFP56_029422</name>
</gene>
<protein>
    <submittedName>
        <fullName evidence="2">Uncharacterized protein</fullName>
    </submittedName>
</protein>
<reference evidence="2 3" key="1">
    <citation type="journal article" date="2018" name="Sci. Data">
        <title>The draft genome sequence of cork oak.</title>
        <authorList>
            <person name="Ramos A.M."/>
            <person name="Usie A."/>
            <person name="Barbosa P."/>
            <person name="Barros P.M."/>
            <person name="Capote T."/>
            <person name="Chaves I."/>
            <person name="Simoes F."/>
            <person name="Abreu I."/>
            <person name="Carrasquinho I."/>
            <person name="Faro C."/>
            <person name="Guimaraes J.B."/>
            <person name="Mendonca D."/>
            <person name="Nobrega F."/>
            <person name="Rodrigues L."/>
            <person name="Saibo N.J.M."/>
            <person name="Varela M.C."/>
            <person name="Egas C."/>
            <person name="Matos J."/>
            <person name="Miguel C.M."/>
            <person name="Oliveira M.M."/>
            <person name="Ricardo C.P."/>
            <person name="Goncalves S."/>
        </authorList>
    </citation>
    <scope>NUCLEOTIDE SEQUENCE [LARGE SCALE GENOMIC DNA]</scope>
    <source>
        <strain evidence="3">cv. HL8</strain>
    </source>
</reference>
<keyword evidence="3" id="KW-1185">Reference proteome</keyword>